<feature type="region of interest" description="Disordered" evidence="6">
    <location>
        <begin position="272"/>
        <end position="291"/>
    </location>
</feature>
<evidence type="ECO:0000259" key="8">
    <source>
        <dbReference type="PROSITE" id="PS50089"/>
    </source>
</evidence>
<dbReference type="Proteomes" id="UP001230051">
    <property type="component" value="Unassembled WGS sequence"/>
</dbReference>
<evidence type="ECO:0000313" key="10">
    <source>
        <dbReference type="Proteomes" id="UP001230051"/>
    </source>
</evidence>
<reference evidence="9" key="1">
    <citation type="submission" date="2022-02" db="EMBL/GenBank/DDBJ databases">
        <title>Atlantic sturgeon de novo genome assembly.</title>
        <authorList>
            <person name="Stock M."/>
            <person name="Klopp C."/>
            <person name="Guiguen Y."/>
            <person name="Cabau C."/>
            <person name="Parinello H."/>
            <person name="Santidrian Yebra-Pimentel E."/>
            <person name="Kuhl H."/>
            <person name="Dirks R.P."/>
            <person name="Guessner J."/>
            <person name="Wuertz S."/>
            <person name="Du K."/>
            <person name="Schartl M."/>
        </authorList>
    </citation>
    <scope>NUCLEOTIDE SEQUENCE</scope>
    <source>
        <strain evidence="9">STURGEONOMICS-FGT-2020</strain>
        <tissue evidence="9">Whole blood</tissue>
    </source>
</reference>
<gene>
    <name evidence="9" type="primary">Phf21b</name>
    <name evidence="9" type="ORF">AOXY_G9618</name>
</gene>
<evidence type="ECO:0000256" key="6">
    <source>
        <dbReference type="SAM" id="MobiDB-lite"/>
    </source>
</evidence>
<feature type="coiled-coil region" evidence="5">
    <location>
        <begin position="405"/>
        <end position="449"/>
    </location>
</feature>
<dbReference type="InterPro" id="IPR011011">
    <property type="entry name" value="Znf_FYVE_PHD"/>
</dbReference>
<accession>A0AAD8DHK3</accession>
<dbReference type="InterPro" id="IPR019787">
    <property type="entry name" value="Znf_PHD-finger"/>
</dbReference>
<dbReference type="PROSITE" id="PS50089">
    <property type="entry name" value="ZF_RING_2"/>
    <property type="match status" value="1"/>
</dbReference>
<name>A0AAD8DHK3_ACIOX</name>
<feature type="region of interest" description="Disordered" evidence="6">
    <location>
        <begin position="217"/>
        <end position="249"/>
    </location>
</feature>
<dbReference type="PANTHER" id="PTHR24102">
    <property type="entry name" value="PHD FINGER PROTEIN"/>
    <property type="match status" value="1"/>
</dbReference>
<dbReference type="InterPro" id="IPR001965">
    <property type="entry name" value="Znf_PHD"/>
</dbReference>
<dbReference type="GO" id="GO:0008270">
    <property type="term" value="F:zinc ion binding"/>
    <property type="evidence" value="ECO:0007669"/>
    <property type="project" value="UniProtKB-KW"/>
</dbReference>
<feature type="region of interest" description="Disordered" evidence="6">
    <location>
        <begin position="52"/>
        <end position="120"/>
    </location>
</feature>
<dbReference type="SMART" id="SM00249">
    <property type="entry name" value="PHD"/>
    <property type="match status" value="1"/>
</dbReference>
<comment type="caution">
    <text evidence="9">The sequence shown here is derived from an EMBL/GenBank/DDBJ whole genome shotgun (WGS) entry which is preliminary data.</text>
</comment>
<dbReference type="SUPFAM" id="SSF57903">
    <property type="entry name" value="FYVE/PHD zinc finger"/>
    <property type="match status" value="1"/>
</dbReference>
<evidence type="ECO:0000256" key="1">
    <source>
        <dbReference type="ARBA" id="ARBA00022723"/>
    </source>
</evidence>
<feature type="compositionally biased region" description="Polar residues" evidence="6">
    <location>
        <begin position="110"/>
        <end position="120"/>
    </location>
</feature>
<evidence type="ECO:0000256" key="5">
    <source>
        <dbReference type="SAM" id="Coils"/>
    </source>
</evidence>
<protein>
    <submittedName>
        <fullName evidence="9">PHD finger protein 21B-like isoform X1</fullName>
    </submittedName>
</protein>
<dbReference type="Pfam" id="PF00628">
    <property type="entry name" value="PHD"/>
    <property type="match status" value="1"/>
</dbReference>
<organism evidence="9 10">
    <name type="scientific">Acipenser oxyrinchus oxyrinchus</name>
    <dbReference type="NCBI Taxonomy" id="40147"/>
    <lineage>
        <taxon>Eukaryota</taxon>
        <taxon>Metazoa</taxon>
        <taxon>Chordata</taxon>
        <taxon>Craniata</taxon>
        <taxon>Vertebrata</taxon>
        <taxon>Euteleostomi</taxon>
        <taxon>Actinopterygii</taxon>
        <taxon>Chondrostei</taxon>
        <taxon>Acipenseriformes</taxon>
        <taxon>Acipenseridae</taxon>
        <taxon>Acipenser</taxon>
    </lineage>
</organism>
<feature type="compositionally biased region" description="Basic and acidic residues" evidence="6">
    <location>
        <begin position="225"/>
        <end position="234"/>
    </location>
</feature>
<dbReference type="EMBL" id="JAGXEW010000008">
    <property type="protein sequence ID" value="KAK1168757.1"/>
    <property type="molecule type" value="Genomic_DNA"/>
</dbReference>
<evidence type="ECO:0000256" key="3">
    <source>
        <dbReference type="ARBA" id="ARBA00022833"/>
    </source>
</evidence>
<dbReference type="PANTHER" id="PTHR24102:SF18">
    <property type="entry name" value="PHD FINGER PROTEIN 21B"/>
    <property type="match status" value="1"/>
</dbReference>
<keyword evidence="5" id="KW-0175">Coiled coil</keyword>
<dbReference type="InterPro" id="IPR013083">
    <property type="entry name" value="Znf_RING/FYVE/PHD"/>
</dbReference>
<feature type="domain" description="PHD-type" evidence="7">
    <location>
        <begin position="335"/>
        <end position="382"/>
    </location>
</feature>
<dbReference type="Gene3D" id="3.30.40.10">
    <property type="entry name" value="Zinc/RING finger domain, C3HC4 (zinc finger)"/>
    <property type="match status" value="1"/>
</dbReference>
<feature type="domain" description="RING-type" evidence="8">
    <location>
        <begin position="338"/>
        <end position="380"/>
    </location>
</feature>
<keyword evidence="10" id="KW-1185">Reference proteome</keyword>
<sequence length="532" mass="57087">MLIKSIPLSVLSSQKLAVRSCPVGNTKPISLIKPPNQSVAISVLPAKNPVPMVTAHSNGQKAASPEPPQTAPINLQTASKAGGRRVSETSSSQVRPKTLIPDSVPVSPCREQSSSQPQPLQKATVVSIKNAGGPALPTANNTVCHVQLPNDQSVTTSLSEPASVSPVLTTAGVAYAIISTSPGNSNGTAVSVISDAMKGQPLLISADSKVIIIQPQVQSQSQPEIKAEPKKASEEPVQSSPVPARKKKAENPEKIAFMVALGLVTTEHLEEIQSKRQERKRRSTANPAYSGLFEPERKRLASNYLNNPLFLTAGGKQMTLCFLSCVCVQDDIVHDEHCAVCKDDGELQPCDSCSHAYHPDCLDPPLKTPPKGMWVCPKCQKKVLNEDSMAWPENLAIVHSYITHKAVKEEEKRKLLKESIQLKSEHKQLDEKERQLDSSITKCVDLKNSLLAVQRGTQASLERLKALIRLIQRDQVIQVTMTATTTTASPLLTIPWIKPTSCGSPPPISATSAASNPAGALQKGLPQAQGNN</sequence>
<feature type="region of interest" description="Disordered" evidence="6">
    <location>
        <begin position="503"/>
        <end position="532"/>
    </location>
</feature>
<evidence type="ECO:0000313" key="9">
    <source>
        <dbReference type="EMBL" id="KAK1168757.1"/>
    </source>
</evidence>
<dbReference type="InterPro" id="IPR001841">
    <property type="entry name" value="Znf_RING"/>
</dbReference>
<evidence type="ECO:0000256" key="2">
    <source>
        <dbReference type="ARBA" id="ARBA00022771"/>
    </source>
</evidence>
<keyword evidence="3" id="KW-0862">Zinc</keyword>
<proteinExistence type="predicted"/>
<evidence type="ECO:0000256" key="4">
    <source>
        <dbReference type="PROSITE-ProRule" id="PRU00175"/>
    </source>
</evidence>
<dbReference type="PROSITE" id="PS50016">
    <property type="entry name" value="ZF_PHD_2"/>
    <property type="match status" value="1"/>
</dbReference>
<evidence type="ECO:0000259" key="7">
    <source>
        <dbReference type="PROSITE" id="PS50016"/>
    </source>
</evidence>
<feature type="compositionally biased region" description="Low complexity" evidence="6">
    <location>
        <begin position="509"/>
        <end position="518"/>
    </location>
</feature>
<keyword evidence="2 4" id="KW-0863">Zinc-finger</keyword>
<keyword evidence="1" id="KW-0479">Metal-binding</keyword>
<dbReference type="AlphaFoldDB" id="A0AAD8DHK3"/>